<feature type="compositionally biased region" description="Low complexity" evidence="1">
    <location>
        <begin position="147"/>
        <end position="165"/>
    </location>
</feature>
<feature type="compositionally biased region" description="Basic residues" evidence="1">
    <location>
        <begin position="239"/>
        <end position="249"/>
    </location>
</feature>
<feature type="compositionally biased region" description="Polar residues" evidence="1">
    <location>
        <begin position="273"/>
        <end position="283"/>
    </location>
</feature>
<evidence type="ECO:0000313" key="2">
    <source>
        <dbReference type="EMBL" id="KZM28261.1"/>
    </source>
</evidence>
<feature type="compositionally biased region" description="Polar residues" evidence="1">
    <location>
        <begin position="16"/>
        <end position="34"/>
    </location>
</feature>
<gene>
    <name evidence="2" type="ORF">ST47_g591</name>
</gene>
<feature type="compositionally biased region" description="Low complexity" evidence="1">
    <location>
        <begin position="98"/>
        <end position="112"/>
    </location>
</feature>
<protein>
    <submittedName>
        <fullName evidence="2">Nucleic acid binding</fullName>
    </submittedName>
</protein>
<accession>A0A163LZI0</accession>
<dbReference type="Pfam" id="PF13917">
    <property type="entry name" value="zf-CCHC_3"/>
    <property type="match status" value="1"/>
</dbReference>
<feature type="region of interest" description="Disordered" evidence="1">
    <location>
        <begin position="1"/>
        <end position="42"/>
    </location>
</feature>
<sequence length="347" mass="38558">MEPSSLAKPVSHRSPAPQSSTAVHHRSPSPQSITAIHHRNPSPQSITAVNAMLRRPGTGPSKASATTLCQKCLQRGHYSYECKASAQERPYKSRPSRTQQLLNPQLKPKLTTQVPNELLRKKGVADDMLKKKDEERGRTSGRKHSRSPSSSADSVSTISTNRSPSRSPPPRRQKHERDTRGKRSRRSRSTDSRSSIDSRPSGDRDRNTRRRRSSFSPAQRGRRDAPLDTSTRELSRTRGPGKRPRRSRSRSADDMSTTSDPAQSRALPPRPTSPSQTPNTHQRSPGPFSDRRNARRSPSPRTRNRFDDGPGERRGRGGAPPVPPAPRERSLSPFSKRVALTRAMNAG</sequence>
<proteinExistence type="predicted"/>
<feature type="compositionally biased region" description="Basic and acidic residues" evidence="1">
    <location>
        <begin position="304"/>
        <end position="315"/>
    </location>
</feature>
<reference evidence="2 3" key="1">
    <citation type="journal article" date="2016" name="Sci. Rep.">
        <title>Draft genome sequencing and secretome analysis of fungal phytopathogen Ascochyta rabiei provides insight into the necrotrophic effector repertoire.</title>
        <authorList>
            <person name="Verma S."/>
            <person name="Gazara R.K."/>
            <person name="Nizam S."/>
            <person name="Parween S."/>
            <person name="Chattopadhyay D."/>
            <person name="Verma P.K."/>
        </authorList>
    </citation>
    <scope>NUCLEOTIDE SEQUENCE [LARGE SCALE GENOMIC DNA]</scope>
    <source>
        <strain evidence="2 3">ArDII</strain>
    </source>
</reference>
<comment type="caution">
    <text evidence="2">The sequence shown here is derived from an EMBL/GenBank/DDBJ whole genome shotgun (WGS) entry which is preliminary data.</text>
</comment>
<feature type="region of interest" description="Disordered" evidence="1">
    <location>
        <begin position="85"/>
        <end position="347"/>
    </location>
</feature>
<evidence type="ECO:0000256" key="1">
    <source>
        <dbReference type="SAM" id="MobiDB-lite"/>
    </source>
</evidence>
<feature type="compositionally biased region" description="Basic and acidic residues" evidence="1">
    <location>
        <begin position="188"/>
        <end position="206"/>
    </location>
</feature>
<dbReference type="Proteomes" id="UP000076837">
    <property type="component" value="Unassembled WGS sequence"/>
</dbReference>
<organism evidence="2 3">
    <name type="scientific">Didymella rabiei</name>
    <name type="common">Chickpea ascochyta blight fungus</name>
    <name type="synonym">Mycosphaerella rabiei</name>
    <dbReference type="NCBI Taxonomy" id="5454"/>
    <lineage>
        <taxon>Eukaryota</taxon>
        <taxon>Fungi</taxon>
        <taxon>Dikarya</taxon>
        <taxon>Ascomycota</taxon>
        <taxon>Pezizomycotina</taxon>
        <taxon>Dothideomycetes</taxon>
        <taxon>Pleosporomycetidae</taxon>
        <taxon>Pleosporales</taxon>
        <taxon>Pleosporineae</taxon>
        <taxon>Didymellaceae</taxon>
        <taxon>Ascochyta</taxon>
    </lineage>
</organism>
<feature type="compositionally biased region" description="Basic and acidic residues" evidence="1">
    <location>
        <begin position="118"/>
        <end position="138"/>
    </location>
</feature>
<name>A0A163LZI0_DIDRA</name>
<feature type="compositionally biased region" description="Basic and acidic residues" evidence="1">
    <location>
        <begin position="221"/>
        <end position="236"/>
    </location>
</feature>
<dbReference type="EMBL" id="JYNV01000027">
    <property type="protein sequence ID" value="KZM28261.1"/>
    <property type="molecule type" value="Genomic_DNA"/>
</dbReference>
<dbReference type="AlphaFoldDB" id="A0A163LZI0"/>
<evidence type="ECO:0000313" key="3">
    <source>
        <dbReference type="Proteomes" id="UP000076837"/>
    </source>
</evidence>
<keyword evidence="3" id="KW-1185">Reference proteome</keyword>
<dbReference type="OrthoDB" id="437973at2759"/>